<dbReference type="AlphaFoldDB" id="A0A1Y1RUR7"/>
<dbReference type="SUPFAM" id="SSF53850">
    <property type="entry name" value="Periplasmic binding protein-like II"/>
    <property type="match status" value="1"/>
</dbReference>
<proteinExistence type="inferred from homology"/>
<dbReference type="PANTHER" id="PTHR43649">
    <property type="entry name" value="ARABINOSE-BINDING PROTEIN-RELATED"/>
    <property type="match status" value="1"/>
</dbReference>
<sequence>MKIAGIEKEASMKKHWTEILSILCAVSLTVTLLTGCSKAEKTSEEVQDKLEYLTNINVDTEKYDINDNPYLDYIEEQNGVDIEIINEASSSQYVQKASIIFASGKLPDYVLINNDLRTNFSIWAREGLLLPLDEYIDETTYMKNDILPLSWELSKIDEKTYAIPMQRYDVSPRMTFARKDWLDKLGIDPDNVRSIDDWYHMLKAFARNDPDGNGKDDTYGITGRSNDEYSLYIFLDAFNAAKARYVNGEVLPNYILPEYKEWLKFMHRLYEEGIMDPEYVVNTKQQYWEKIASDKVGAFYHF</sequence>
<evidence type="ECO:0000256" key="5">
    <source>
        <dbReference type="ARBA" id="ARBA00023136"/>
    </source>
</evidence>
<evidence type="ECO:0000256" key="2">
    <source>
        <dbReference type="ARBA" id="ARBA00008520"/>
    </source>
</evidence>
<keyword evidence="4" id="KW-0732">Signal</keyword>
<evidence type="ECO:0000313" key="9">
    <source>
        <dbReference type="Proteomes" id="UP000192343"/>
    </source>
</evidence>
<dbReference type="GO" id="GO:0042597">
    <property type="term" value="C:periplasmic space"/>
    <property type="evidence" value="ECO:0007669"/>
    <property type="project" value="UniProtKB-SubCell"/>
</dbReference>
<dbReference type="PANTHER" id="PTHR43649:SF33">
    <property type="entry name" value="POLYGALACTURONAN_RHAMNOGALACTURONAN-BINDING PROTEIN YTCQ"/>
    <property type="match status" value="1"/>
</dbReference>
<gene>
    <name evidence="8" type="ORF">B4O97_15385</name>
</gene>
<comment type="similarity">
    <text evidence="2">Belongs to the bacterial solute-binding protein 1 family.</text>
</comment>
<dbReference type="Gene3D" id="3.40.190.10">
    <property type="entry name" value="Periplasmic binding protein-like II"/>
    <property type="match status" value="2"/>
</dbReference>
<evidence type="ECO:0000256" key="3">
    <source>
        <dbReference type="ARBA" id="ARBA00022475"/>
    </source>
</evidence>
<organism evidence="8 9">
    <name type="scientific">Marispirochaeta aestuarii</name>
    <dbReference type="NCBI Taxonomy" id="1963862"/>
    <lineage>
        <taxon>Bacteria</taxon>
        <taxon>Pseudomonadati</taxon>
        <taxon>Spirochaetota</taxon>
        <taxon>Spirochaetia</taxon>
        <taxon>Spirochaetales</taxon>
        <taxon>Spirochaetaceae</taxon>
        <taxon>Marispirochaeta</taxon>
    </lineage>
</organism>
<accession>A0A1Y1RUR7</accession>
<dbReference type="InterPro" id="IPR006059">
    <property type="entry name" value="SBP"/>
</dbReference>
<evidence type="ECO:0000313" key="8">
    <source>
        <dbReference type="EMBL" id="ORC32835.1"/>
    </source>
</evidence>
<dbReference type="Proteomes" id="UP000192343">
    <property type="component" value="Unassembled WGS sequence"/>
</dbReference>
<evidence type="ECO:0000256" key="4">
    <source>
        <dbReference type="ARBA" id="ARBA00022729"/>
    </source>
</evidence>
<keyword evidence="9" id="KW-1185">Reference proteome</keyword>
<reference evidence="8 9" key="1">
    <citation type="submission" date="2017-03" db="EMBL/GenBank/DDBJ databases">
        <title>Draft Genome sequence of Marispirochaeta sp. strain JC444.</title>
        <authorList>
            <person name="Shivani Y."/>
            <person name="Subhash Y."/>
            <person name="Sasikala C."/>
            <person name="Ramana C."/>
        </authorList>
    </citation>
    <scope>NUCLEOTIDE SEQUENCE [LARGE SCALE GENOMIC DNA]</scope>
    <source>
        <strain evidence="8 9">JC444</strain>
    </source>
</reference>
<keyword evidence="7" id="KW-0449">Lipoprotein</keyword>
<comment type="subcellular location">
    <subcellularLocation>
        <location evidence="1">Periplasm</location>
    </subcellularLocation>
</comment>
<dbReference type="InterPro" id="IPR050490">
    <property type="entry name" value="Bact_solute-bd_prot1"/>
</dbReference>
<evidence type="ECO:0000256" key="1">
    <source>
        <dbReference type="ARBA" id="ARBA00004418"/>
    </source>
</evidence>
<dbReference type="EMBL" id="MWQY01000019">
    <property type="protein sequence ID" value="ORC32835.1"/>
    <property type="molecule type" value="Genomic_DNA"/>
</dbReference>
<dbReference type="STRING" id="1963862.B4O97_15385"/>
<evidence type="ECO:0000256" key="7">
    <source>
        <dbReference type="ARBA" id="ARBA00023288"/>
    </source>
</evidence>
<keyword evidence="5" id="KW-0472">Membrane</keyword>
<evidence type="ECO:0008006" key="10">
    <source>
        <dbReference type="Google" id="ProtNLM"/>
    </source>
</evidence>
<name>A0A1Y1RUR7_9SPIO</name>
<evidence type="ECO:0000256" key="6">
    <source>
        <dbReference type="ARBA" id="ARBA00023139"/>
    </source>
</evidence>
<comment type="caution">
    <text evidence="8">The sequence shown here is derived from an EMBL/GenBank/DDBJ whole genome shotgun (WGS) entry which is preliminary data.</text>
</comment>
<dbReference type="Pfam" id="PF01547">
    <property type="entry name" value="SBP_bac_1"/>
    <property type="match status" value="1"/>
</dbReference>
<protein>
    <recommendedName>
        <fullName evidence="10">ABC transporter substrate-binding protein</fullName>
    </recommendedName>
</protein>
<keyword evidence="3" id="KW-1003">Cell membrane</keyword>
<keyword evidence="6" id="KW-0564">Palmitate</keyword>